<dbReference type="CDD" id="cd02035">
    <property type="entry name" value="ArsA"/>
    <property type="match status" value="1"/>
</dbReference>
<feature type="binding site" evidence="8">
    <location>
        <position position="271"/>
    </location>
    <ligand>
        <name>Zn(2+)</name>
        <dbReference type="ChEBI" id="CHEBI:29105"/>
        <note>ligand shared between dimeric partners</note>
    </ligand>
</feature>
<evidence type="ECO:0000256" key="4">
    <source>
        <dbReference type="ARBA" id="ARBA00022741"/>
    </source>
</evidence>
<feature type="binding site" evidence="8">
    <location>
        <position position="233"/>
    </location>
    <ligand>
        <name>ATP</name>
        <dbReference type="ChEBI" id="CHEBI:30616"/>
    </ligand>
</feature>
<dbReference type="Gene3D" id="3.40.50.300">
    <property type="entry name" value="P-loop containing nucleotide triphosphate hydrolases"/>
    <property type="match status" value="1"/>
</dbReference>
<feature type="binding site" evidence="8">
    <location>
        <begin position="30"/>
        <end position="37"/>
    </location>
    <ligand>
        <name>ATP</name>
        <dbReference type="ChEBI" id="CHEBI:30616"/>
    </ligand>
</feature>
<comment type="function">
    <text evidence="8">ATPase required for the post-translational delivery of tail-anchored (TA) proteins to the endoplasmic reticulum. Recognizes and selectively binds the transmembrane domain of TA proteins in the cytosol. This complex then targets to the endoplasmic reticulum by membrane-bound receptors, where the tail-anchored protein is released for insertion. This process is regulated by ATP binding and hydrolysis. ATP binding drives the homodimer towards the closed dimer state, facilitating recognition of newly synthesized TA membrane proteins. ATP hydrolysis is required for insertion. Subsequently, the homodimer reverts towards the open dimer state, lowering its affinity for the membrane-bound receptor, and returning it to the cytosol to initiate a new round of targeting.</text>
</comment>
<dbReference type="GO" id="GO:0071816">
    <property type="term" value="P:tail-anchored membrane protein insertion into ER membrane"/>
    <property type="evidence" value="ECO:0007669"/>
    <property type="project" value="TreeGrafter"/>
</dbReference>
<dbReference type="EC" id="3.6.-.-" evidence="8"/>
<dbReference type="PANTHER" id="PTHR10803">
    <property type="entry name" value="ARSENICAL PUMP-DRIVING ATPASE ARSENITE-TRANSLOCATING ATPASE"/>
    <property type="match status" value="1"/>
</dbReference>
<dbReference type="InterPro" id="IPR027542">
    <property type="entry name" value="ATPase_ArsA/GET3_euk"/>
</dbReference>
<gene>
    <name evidence="10" type="ORF">PDE001_LOCUS1725</name>
</gene>
<dbReference type="GO" id="GO:0016887">
    <property type="term" value="F:ATP hydrolysis activity"/>
    <property type="evidence" value="ECO:0007669"/>
    <property type="project" value="InterPro"/>
</dbReference>
<dbReference type="InterPro" id="IPR027417">
    <property type="entry name" value="P-loop_NTPase"/>
</dbReference>
<keyword evidence="11" id="KW-1185">Reference proteome</keyword>
<accession>A0AAV0TB64</accession>
<comment type="subcellular location">
    <subcellularLocation>
        <location evidence="8">Cytoplasm</location>
    </subcellularLocation>
    <subcellularLocation>
        <location evidence="8">Endoplasmic reticulum</location>
    </subcellularLocation>
</comment>
<dbReference type="FunFam" id="3.40.50.300:FF:000235">
    <property type="entry name" value="ATPase ASNA1"/>
    <property type="match status" value="1"/>
</dbReference>
<keyword evidence="8" id="KW-0862">Zinc</keyword>
<feature type="domain" description="ArsA/GET3 Anion-transporting ATPase-like" evidence="9">
    <location>
        <begin position="23"/>
        <end position="320"/>
    </location>
</feature>
<evidence type="ECO:0000259" key="9">
    <source>
        <dbReference type="Pfam" id="PF02374"/>
    </source>
</evidence>
<dbReference type="GO" id="GO:0046872">
    <property type="term" value="F:metal ion binding"/>
    <property type="evidence" value="ECO:0007669"/>
    <property type="project" value="UniProtKB-KW"/>
</dbReference>
<evidence type="ECO:0000256" key="7">
    <source>
        <dbReference type="ARBA" id="ARBA00022840"/>
    </source>
</evidence>
<dbReference type="HAMAP" id="MF_03112">
    <property type="entry name" value="Asna1_Get3"/>
    <property type="match status" value="1"/>
</dbReference>
<comment type="caution">
    <text evidence="10">The sequence shown here is derived from an EMBL/GenBank/DDBJ whole genome shotgun (WGS) entry which is preliminary data.</text>
</comment>
<keyword evidence="3 8" id="KW-0963">Cytoplasm</keyword>
<comment type="subunit">
    <text evidence="8">Homodimer.</text>
</comment>
<evidence type="ECO:0000256" key="3">
    <source>
        <dbReference type="ARBA" id="ARBA00022490"/>
    </source>
</evidence>
<evidence type="ECO:0000256" key="2">
    <source>
        <dbReference type="ARBA" id="ARBA00022448"/>
    </source>
</evidence>
<reference evidence="10" key="1">
    <citation type="submission" date="2022-12" db="EMBL/GenBank/DDBJ databases">
        <authorList>
            <person name="Webb A."/>
        </authorList>
    </citation>
    <scope>NUCLEOTIDE SEQUENCE</scope>
    <source>
        <strain evidence="10">Pd1</strain>
    </source>
</reference>
<dbReference type="InterPro" id="IPR025723">
    <property type="entry name" value="ArsA/GET3_ATPase-like"/>
</dbReference>
<name>A0AAV0TB64_9STRA</name>
<proteinExistence type="inferred from homology"/>
<evidence type="ECO:0000313" key="11">
    <source>
        <dbReference type="Proteomes" id="UP001162029"/>
    </source>
</evidence>
<keyword evidence="4 8" id="KW-0547">Nucleotide-binding</keyword>
<dbReference type="SUPFAM" id="SSF52540">
    <property type="entry name" value="P-loop containing nucleoside triphosphate hydrolases"/>
    <property type="match status" value="1"/>
</dbReference>
<protein>
    <recommendedName>
        <fullName evidence="8">ATPase ASNA1 homolog</fullName>
        <ecNumber evidence="8">3.6.-.-</ecNumber>
    </recommendedName>
    <alternativeName>
        <fullName evidence="8">Arsenical pump-driving ATPase homolog</fullName>
    </alternativeName>
    <alternativeName>
        <fullName evidence="8">Arsenite-stimulated ATPase</fullName>
    </alternativeName>
</protein>
<dbReference type="NCBIfam" id="TIGR00345">
    <property type="entry name" value="GET3_arsA_TRC40"/>
    <property type="match status" value="1"/>
</dbReference>
<dbReference type="AlphaFoldDB" id="A0AAV0TB64"/>
<dbReference type="EMBL" id="CANTFM010000305">
    <property type="protein sequence ID" value="CAI5717681.1"/>
    <property type="molecule type" value="Genomic_DNA"/>
</dbReference>
<keyword evidence="2 8" id="KW-0813">Transport</keyword>
<evidence type="ECO:0000256" key="8">
    <source>
        <dbReference type="HAMAP-Rule" id="MF_03112"/>
    </source>
</evidence>
<evidence type="ECO:0000256" key="5">
    <source>
        <dbReference type="ARBA" id="ARBA00022801"/>
    </source>
</evidence>
<feature type="binding site" evidence="8">
    <location>
        <position position="274"/>
    </location>
    <ligand>
        <name>Zn(2+)</name>
        <dbReference type="ChEBI" id="CHEBI:29105"/>
        <note>ligand shared between dimeric partners</note>
    </ligand>
</feature>
<keyword evidence="7 8" id="KW-0067">ATP-binding</keyword>
<evidence type="ECO:0000313" key="10">
    <source>
        <dbReference type="EMBL" id="CAI5717681.1"/>
    </source>
</evidence>
<dbReference type="Proteomes" id="UP001162029">
    <property type="component" value="Unassembled WGS sequence"/>
</dbReference>
<comment type="similarity">
    <text evidence="1 8">Belongs to the arsA ATPase family.</text>
</comment>
<feature type="binding site" evidence="8">
    <location>
        <position position="260"/>
    </location>
    <ligand>
        <name>ATP</name>
        <dbReference type="ChEBI" id="CHEBI:30616"/>
    </ligand>
</feature>
<evidence type="ECO:0000256" key="1">
    <source>
        <dbReference type="ARBA" id="ARBA00011040"/>
    </source>
</evidence>
<sequence length="328" mass="36413">MADELTDVPEASLRNLMAQKSLQWIFVGGKGGVGKTTTSCCLAIQLAAQREKVLVVSTDPAHNLSDAFGQKFTREPTPVNGFSNLAVIEIDPNVDLEEMNADGVQDNSGMASFMKDLTNSIPGIDEAMSFAELMKQVQNMDYSVIVFDTAPTGHTLRLLSFPTALDKAFDKILSLKNQFSGMFSQISAMLGGALPSQELLLGKLEQTREVIQKVNAQFKDPERTTFVCVCIPEFLSLYETERLVQELTKYEIDVHNIVVNQVLYPEEGSTCKSCSARQKMQQKYIDQIYDLYEDFHVVEMPLLNEEVRGVPSLTAFSANLLAPYEPSQ</sequence>
<keyword evidence="5 8" id="KW-0378">Hydrolase</keyword>
<feature type="active site" evidence="8">
    <location>
        <position position="59"/>
    </location>
</feature>
<dbReference type="InterPro" id="IPR016300">
    <property type="entry name" value="ATPase_ArsA/GET3"/>
</dbReference>
<dbReference type="GO" id="GO:0005524">
    <property type="term" value="F:ATP binding"/>
    <property type="evidence" value="ECO:0007669"/>
    <property type="project" value="UniProtKB-UniRule"/>
</dbReference>
<organism evidence="10 11">
    <name type="scientific">Peronospora destructor</name>
    <dbReference type="NCBI Taxonomy" id="86335"/>
    <lineage>
        <taxon>Eukaryota</taxon>
        <taxon>Sar</taxon>
        <taxon>Stramenopiles</taxon>
        <taxon>Oomycota</taxon>
        <taxon>Peronosporomycetes</taxon>
        <taxon>Peronosporales</taxon>
        <taxon>Peronosporaceae</taxon>
        <taxon>Peronospora</taxon>
    </lineage>
</organism>
<evidence type="ECO:0000256" key="6">
    <source>
        <dbReference type="ARBA" id="ARBA00022824"/>
    </source>
</evidence>
<dbReference type="PANTHER" id="PTHR10803:SF3">
    <property type="entry name" value="ATPASE GET3"/>
    <property type="match status" value="1"/>
</dbReference>
<keyword evidence="6 8" id="KW-0256">Endoplasmic reticulum</keyword>
<dbReference type="GO" id="GO:0043529">
    <property type="term" value="C:GET complex"/>
    <property type="evidence" value="ECO:0007669"/>
    <property type="project" value="TreeGrafter"/>
</dbReference>
<dbReference type="Pfam" id="PF02374">
    <property type="entry name" value="ArsA_ATPase"/>
    <property type="match status" value="1"/>
</dbReference>
<keyword evidence="8" id="KW-0479">Metal-binding</keyword>